<dbReference type="Proteomes" id="UP000243459">
    <property type="component" value="Chromosome 4"/>
</dbReference>
<sequence>MLSMLVHLVYVKAGKRVLLVDILWLSIEIKKDGSMAKKLLDMEVQGLERIRAYKGSRGWENLVDNPILQVADINFVPSIEVDLVLAVVLLVDE</sequence>
<protein>
    <submittedName>
        <fullName evidence="1">Uncharacterized protein</fullName>
    </submittedName>
</protein>
<gene>
    <name evidence="1" type="ORF">A4U43_C04F25150</name>
</gene>
<accession>A0A5P1F3J6</accession>
<proteinExistence type="predicted"/>
<reference evidence="2" key="1">
    <citation type="journal article" date="2017" name="Nat. Commun.">
        <title>The asparagus genome sheds light on the origin and evolution of a young Y chromosome.</title>
        <authorList>
            <person name="Harkess A."/>
            <person name="Zhou J."/>
            <person name="Xu C."/>
            <person name="Bowers J.E."/>
            <person name="Van der Hulst R."/>
            <person name="Ayyampalayam S."/>
            <person name="Mercati F."/>
            <person name="Riccardi P."/>
            <person name="McKain M.R."/>
            <person name="Kakrana A."/>
            <person name="Tang H."/>
            <person name="Ray J."/>
            <person name="Groenendijk J."/>
            <person name="Arikit S."/>
            <person name="Mathioni S.M."/>
            <person name="Nakano M."/>
            <person name="Shan H."/>
            <person name="Telgmann-Rauber A."/>
            <person name="Kanno A."/>
            <person name="Yue Z."/>
            <person name="Chen H."/>
            <person name="Li W."/>
            <person name="Chen Y."/>
            <person name="Xu X."/>
            <person name="Zhang Y."/>
            <person name="Luo S."/>
            <person name="Chen H."/>
            <person name="Gao J."/>
            <person name="Mao Z."/>
            <person name="Pires J.C."/>
            <person name="Luo M."/>
            <person name="Kudrna D."/>
            <person name="Wing R.A."/>
            <person name="Meyers B.C."/>
            <person name="Yi K."/>
            <person name="Kong H."/>
            <person name="Lavrijsen P."/>
            <person name="Sunseri F."/>
            <person name="Falavigna A."/>
            <person name="Ye Y."/>
            <person name="Leebens-Mack J.H."/>
            <person name="Chen G."/>
        </authorList>
    </citation>
    <scope>NUCLEOTIDE SEQUENCE [LARGE SCALE GENOMIC DNA]</scope>
    <source>
        <strain evidence="2">cv. DH0086</strain>
    </source>
</reference>
<dbReference type="AlphaFoldDB" id="A0A5P1F3J6"/>
<name>A0A5P1F3J6_ASPOF</name>
<dbReference type="Gramene" id="ONK72938">
    <property type="protein sequence ID" value="ONK72938"/>
    <property type="gene ID" value="A4U43_C04F25150"/>
</dbReference>
<evidence type="ECO:0000313" key="2">
    <source>
        <dbReference type="Proteomes" id="UP000243459"/>
    </source>
</evidence>
<evidence type="ECO:0000313" key="1">
    <source>
        <dbReference type="EMBL" id="ONK72938.1"/>
    </source>
</evidence>
<keyword evidence="2" id="KW-1185">Reference proteome</keyword>
<organism evidence="1 2">
    <name type="scientific">Asparagus officinalis</name>
    <name type="common">Garden asparagus</name>
    <dbReference type="NCBI Taxonomy" id="4686"/>
    <lineage>
        <taxon>Eukaryota</taxon>
        <taxon>Viridiplantae</taxon>
        <taxon>Streptophyta</taxon>
        <taxon>Embryophyta</taxon>
        <taxon>Tracheophyta</taxon>
        <taxon>Spermatophyta</taxon>
        <taxon>Magnoliopsida</taxon>
        <taxon>Liliopsida</taxon>
        <taxon>Asparagales</taxon>
        <taxon>Asparagaceae</taxon>
        <taxon>Asparagoideae</taxon>
        <taxon>Asparagus</taxon>
    </lineage>
</organism>
<dbReference type="EMBL" id="CM007384">
    <property type="protein sequence ID" value="ONK72938.1"/>
    <property type="molecule type" value="Genomic_DNA"/>
</dbReference>